<feature type="transmembrane region" description="Helical" evidence="7">
    <location>
        <begin position="80"/>
        <end position="102"/>
    </location>
</feature>
<dbReference type="Proteomes" id="UP000447833">
    <property type="component" value="Unassembled WGS sequence"/>
</dbReference>
<feature type="transmembrane region" description="Helical" evidence="7">
    <location>
        <begin position="331"/>
        <end position="363"/>
    </location>
</feature>
<dbReference type="AlphaFoldDB" id="A0A845EZN9"/>
<feature type="transmembrane region" description="Helical" evidence="7">
    <location>
        <begin position="184"/>
        <end position="206"/>
    </location>
</feature>
<evidence type="ECO:0000313" key="8">
    <source>
        <dbReference type="EMBL" id="MYL64033.1"/>
    </source>
</evidence>
<name>A0A845EZN9_9BACL</name>
<keyword evidence="2" id="KW-0813">Transport</keyword>
<sequence>MQVMWQLYKNSSFVLKMTLGFLLGIVTGVLFGPSIEIIKPLGTILINLLNLVAIPVIFLTVVIAINQMNPKHLGRLGGKLLVYYGLTTAAAVLIGVTIALWINPGAGLTLPDAKVEKPDTPEFSDVLLNIVPSNLFETFSSGQLMGILFLAVIIGLTMGKMRYSEKKDLRESGERLHRLFSSANDLFFLLLQGILLYAPIGIFAISATSFGNQGFQTFQSLIAFTGVFYLGVLLLWALIYTSLLKYSKLSIRHFFSQTKDAYLTAFFTSSSIASLPIAIDSAKKAGISERIVNFSLPIGAVFNSDGGALRMGASIVFAANVTGLNFSIMDYVIIVAIGTLLSIGTAGIPAAGLVTLSAVLTMFNLPLEIVALIAGVDVLIGMAGTASNVLGDIIGAAVIDRDEKKTTNSAG</sequence>
<proteinExistence type="predicted"/>
<dbReference type="Gene3D" id="1.10.3860.10">
    <property type="entry name" value="Sodium:dicarboxylate symporter"/>
    <property type="match status" value="1"/>
</dbReference>
<evidence type="ECO:0000256" key="2">
    <source>
        <dbReference type="ARBA" id="ARBA00022448"/>
    </source>
</evidence>
<accession>A0A845EZN9</accession>
<reference evidence="8 9" key="1">
    <citation type="submission" date="2019-11" db="EMBL/GenBank/DDBJ databases">
        <title>Genome sequences of 17 halophilic strains isolated from different environments.</title>
        <authorList>
            <person name="Furrow R.E."/>
        </authorList>
    </citation>
    <scope>NUCLEOTIDE SEQUENCE [LARGE SCALE GENOMIC DNA]</scope>
    <source>
        <strain evidence="8 9">22506_14_FS</strain>
    </source>
</reference>
<dbReference type="PANTHER" id="PTHR42865">
    <property type="entry name" value="PROTON/GLUTAMATE-ASPARTATE SYMPORTER"/>
    <property type="match status" value="1"/>
</dbReference>
<evidence type="ECO:0000256" key="5">
    <source>
        <dbReference type="ARBA" id="ARBA00022989"/>
    </source>
</evidence>
<dbReference type="PANTHER" id="PTHR42865:SF7">
    <property type="entry name" value="PROTON_GLUTAMATE-ASPARTATE SYMPORTER"/>
    <property type="match status" value="1"/>
</dbReference>
<evidence type="ECO:0000256" key="1">
    <source>
        <dbReference type="ARBA" id="ARBA00004651"/>
    </source>
</evidence>
<protein>
    <submittedName>
        <fullName evidence="8">Cation:dicarboxylase symporter family transporter</fullName>
    </submittedName>
</protein>
<evidence type="ECO:0000256" key="7">
    <source>
        <dbReference type="SAM" id="Phobius"/>
    </source>
</evidence>
<evidence type="ECO:0000256" key="3">
    <source>
        <dbReference type="ARBA" id="ARBA00022475"/>
    </source>
</evidence>
<feature type="transmembrane region" description="Helical" evidence="7">
    <location>
        <begin position="218"/>
        <end position="240"/>
    </location>
</feature>
<evidence type="ECO:0000313" key="9">
    <source>
        <dbReference type="Proteomes" id="UP000447833"/>
    </source>
</evidence>
<gene>
    <name evidence="8" type="ORF">GLW07_11795</name>
</gene>
<feature type="transmembrane region" description="Helical" evidence="7">
    <location>
        <begin position="261"/>
        <end position="279"/>
    </location>
</feature>
<dbReference type="GO" id="GO:0015293">
    <property type="term" value="F:symporter activity"/>
    <property type="evidence" value="ECO:0007669"/>
    <property type="project" value="UniProtKB-KW"/>
</dbReference>
<dbReference type="GO" id="GO:0005886">
    <property type="term" value="C:plasma membrane"/>
    <property type="evidence" value="ECO:0007669"/>
    <property type="project" value="UniProtKB-SubCell"/>
</dbReference>
<organism evidence="8 9">
    <name type="scientific">Guptibacillus hwajinpoensis</name>
    <dbReference type="NCBI Taxonomy" id="208199"/>
    <lineage>
        <taxon>Bacteria</taxon>
        <taxon>Bacillati</taxon>
        <taxon>Bacillota</taxon>
        <taxon>Bacilli</taxon>
        <taxon>Bacillales</taxon>
        <taxon>Guptibacillaceae</taxon>
        <taxon>Guptibacillus</taxon>
    </lineage>
</organism>
<evidence type="ECO:0000256" key="4">
    <source>
        <dbReference type="ARBA" id="ARBA00022692"/>
    </source>
</evidence>
<feature type="transmembrane region" description="Helical" evidence="7">
    <location>
        <begin position="291"/>
        <end position="319"/>
    </location>
</feature>
<evidence type="ECO:0000256" key="6">
    <source>
        <dbReference type="ARBA" id="ARBA00023136"/>
    </source>
</evidence>
<keyword evidence="6 7" id="KW-0472">Membrane</keyword>
<dbReference type="InterPro" id="IPR001991">
    <property type="entry name" value="Na-dicarboxylate_symporter"/>
</dbReference>
<feature type="transmembrane region" description="Helical" evidence="7">
    <location>
        <begin position="144"/>
        <end position="163"/>
    </location>
</feature>
<feature type="transmembrane region" description="Helical" evidence="7">
    <location>
        <begin position="369"/>
        <end position="399"/>
    </location>
</feature>
<comment type="caution">
    <text evidence="8">The sequence shown here is derived from an EMBL/GenBank/DDBJ whole genome shotgun (WGS) entry which is preliminary data.</text>
</comment>
<dbReference type="EMBL" id="WMEY01000003">
    <property type="protein sequence ID" value="MYL64033.1"/>
    <property type="molecule type" value="Genomic_DNA"/>
</dbReference>
<dbReference type="PRINTS" id="PR00173">
    <property type="entry name" value="EDTRNSPORT"/>
</dbReference>
<keyword evidence="5 7" id="KW-1133">Transmembrane helix</keyword>
<feature type="transmembrane region" description="Helical" evidence="7">
    <location>
        <begin position="12"/>
        <end position="32"/>
    </location>
</feature>
<dbReference type="InterPro" id="IPR036458">
    <property type="entry name" value="Na:dicarbo_symporter_sf"/>
</dbReference>
<dbReference type="Pfam" id="PF00375">
    <property type="entry name" value="SDF"/>
    <property type="match status" value="1"/>
</dbReference>
<dbReference type="SUPFAM" id="SSF118215">
    <property type="entry name" value="Proton glutamate symport protein"/>
    <property type="match status" value="1"/>
</dbReference>
<keyword evidence="4 7" id="KW-0812">Transmembrane</keyword>
<dbReference type="RefSeq" id="WP_160919485.1">
    <property type="nucleotide sequence ID" value="NZ_WMEY01000003.1"/>
</dbReference>
<feature type="transmembrane region" description="Helical" evidence="7">
    <location>
        <begin position="44"/>
        <end position="68"/>
    </location>
</feature>
<keyword evidence="3" id="KW-1003">Cell membrane</keyword>
<comment type="subcellular location">
    <subcellularLocation>
        <location evidence="1">Cell membrane</location>
        <topology evidence="1">Multi-pass membrane protein</topology>
    </subcellularLocation>
</comment>